<dbReference type="EMBL" id="SEWG01000001">
    <property type="protein sequence ID" value="RYU92378.1"/>
    <property type="molecule type" value="Genomic_DNA"/>
</dbReference>
<gene>
    <name evidence="3" type="ORF">EWM62_02775</name>
</gene>
<reference evidence="3 4" key="1">
    <citation type="submission" date="2019-02" db="EMBL/GenBank/DDBJ databases">
        <title>Bacterial novel species Mucilaginibacter sp. 17JY9-4 isolated from soil.</title>
        <authorList>
            <person name="Jung H.-Y."/>
        </authorList>
    </citation>
    <scope>NUCLEOTIDE SEQUENCE [LARGE SCALE GENOMIC DNA]</scope>
    <source>
        <strain evidence="3 4">17JY9-4</strain>
    </source>
</reference>
<dbReference type="InterPro" id="IPR002656">
    <property type="entry name" value="Acyl_transf_3_dom"/>
</dbReference>
<dbReference type="GO" id="GO:0016747">
    <property type="term" value="F:acyltransferase activity, transferring groups other than amino-acyl groups"/>
    <property type="evidence" value="ECO:0007669"/>
    <property type="project" value="InterPro"/>
</dbReference>
<evidence type="ECO:0000259" key="2">
    <source>
        <dbReference type="Pfam" id="PF01757"/>
    </source>
</evidence>
<keyword evidence="1" id="KW-1133">Transmembrane helix</keyword>
<feature type="transmembrane region" description="Helical" evidence="1">
    <location>
        <begin position="81"/>
        <end position="98"/>
    </location>
</feature>
<keyword evidence="1" id="KW-0472">Membrane</keyword>
<keyword evidence="3" id="KW-0012">Acyltransferase</keyword>
<feature type="transmembrane region" description="Helical" evidence="1">
    <location>
        <begin position="12"/>
        <end position="30"/>
    </location>
</feature>
<evidence type="ECO:0000313" key="3">
    <source>
        <dbReference type="EMBL" id="RYU92378.1"/>
    </source>
</evidence>
<dbReference type="PANTHER" id="PTHR23028:SF134">
    <property type="entry name" value="PUTATIVE (AFU_ORTHOLOGUE AFUA_4G08520)-RELATED"/>
    <property type="match status" value="1"/>
</dbReference>
<proteinExistence type="predicted"/>
<dbReference type="Pfam" id="PF01757">
    <property type="entry name" value="Acyl_transf_3"/>
    <property type="match status" value="1"/>
</dbReference>
<dbReference type="PANTHER" id="PTHR23028">
    <property type="entry name" value="ACETYLTRANSFERASE"/>
    <property type="match status" value="1"/>
</dbReference>
<feature type="transmembrane region" description="Helical" evidence="1">
    <location>
        <begin position="217"/>
        <end position="238"/>
    </location>
</feature>
<accession>A0A4Q5LS32</accession>
<dbReference type="RefSeq" id="WP_129875105.1">
    <property type="nucleotide sequence ID" value="NZ_SEWG01000001.1"/>
</dbReference>
<dbReference type="Proteomes" id="UP000293331">
    <property type="component" value="Unassembled WGS sequence"/>
</dbReference>
<feature type="transmembrane region" description="Helical" evidence="1">
    <location>
        <begin position="245"/>
        <end position="263"/>
    </location>
</feature>
<sequence length="374" mass="42463">MSKPHYPILDGLRGTAALLVVIFHLFEGYFPELPKHPMHHGYLAVDFFYMLSGFVVGYAYDDRWAKGMTIKQFLKIRLVRLHPLVILGTVIGAIAFWFDPFKDNLHFDVWKLVVVALIGFTMLPTPVDVRGWGETHPLDGPCWSLMQEYIANIIYAVFGRKMTKTVLWIVVILSGVVLTVVSVDHGDLGTGWGFGKIKSEFIAGWFYGPGAEGYPNIWVAPVRMMFPFFAGLLLFRAGKLIRVPMAYTVCSLALAALYFFPWYSWNGYFDAVCIIVAFPLILAAGAGGHVSGRWAKLCKFSGDISYPIYIVHYPFIYIYTFWIIKEKPAPSTVIPVACGLFVFFMLLAYAALKLYDEPVRERLKQRFLKFRQSV</sequence>
<feature type="transmembrane region" description="Helical" evidence="1">
    <location>
        <begin position="269"/>
        <end position="292"/>
    </location>
</feature>
<dbReference type="OrthoDB" id="9796461at2"/>
<feature type="transmembrane region" description="Helical" evidence="1">
    <location>
        <begin position="330"/>
        <end position="352"/>
    </location>
</feature>
<feature type="domain" description="Acyltransferase 3" evidence="2">
    <location>
        <begin position="9"/>
        <end position="350"/>
    </location>
</feature>
<feature type="transmembrane region" description="Helical" evidence="1">
    <location>
        <begin position="304"/>
        <end position="324"/>
    </location>
</feature>
<dbReference type="AlphaFoldDB" id="A0A4Q5LS32"/>
<keyword evidence="3" id="KW-0808">Transferase</keyword>
<feature type="transmembrane region" description="Helical" evidence="1">
    <location>
        <begin position="165"/>
        <end position="183"/>
    </location>
</feature>
<dbReference type="InterPro" id="IPR050879">
    <property type="entry name" value="Acyltransferase_3"/>
</dbReference>
<keyword evidence="1" id="KW-0812">Transmembrane</keyword>
<protein>
    <submittedName>
        <fullName evidence="3">Acyltransferase</fullName>
    </submittedName>
</protein>
<organism evidence="3 4">
    <name type="scientific">Mucilaginibacter terrigena</name>
    <dbReference type="NCBI Taxonomy" id="2492395"/>
    <lineage>
        <taxon>Bacteria</taxon>
        <taxon>Pseudomonadati</taxon>
        <taxon>Bacteroidota</taxon>
        <taxon>Sphingobacteriia</taxon>
        <taxon>Sphingobacteriales</taxon>
        <taxon>Sphingobacteriaceae</taxon>
        <taxon>Mucilaginibacter</taxon>
    </lineage>
</organism>
<evidence type="ECO:0000256" key="1">
    <source>
        <dbReference type="SAM" id="Phobius"/>
    </source>
</evidence>
<comment type="caution">
    <text evidence="3">The sequence shown here is derived from an EMBL/GenBank/DDBJ whole genome shotgun (WGS) entry which is preliminary data.</text>
</comment>
<feature type="transmembrane region" description="Helical" evidence="1">
    <location>
        <begin position="42"/>
        <end position="60"/>
    </location>
</feature>
<name>A0A4Q5LS32_9SPHI</name>
<evidence type="ECO:0000313" key="4">
    <source>
        <dbReference type="Proteomes" id="UP000293331"/>
    </source>
</evidence>
<keyword evidence="4" id="KW-1185">Reference proteome</keyword>